<proteinExistence type="predicted"/>
<dbReference type="PRINTS" id="PR00313">
    <property type="entry name" value="CABNDNGRPT"/>
</dbReference>
<evidence type="ECO:0008006" key="4">
    <source>
        <dbReference type="Google" id="ProtNLM"/>
    </source>
</evidence>
<dbReference type="Proteomes" id="UP000241229">
    <property type="component" value="Unassembled WGS sequence"/>
</dbReference>
<comment type="caution">
    <text evidence="2">The sequence shown here is derived from an EMBL/GenBank/DDBJ whole genome shotgun (WGS) entry which is preliminary data.</text>
</comment>
<dbReference type="InterPro" id="IPR001343">
    <property type="entry name" value="Hemolysn_Ca-bd"/>
</dbReference>
<dbReference type="GO" id="GO:0005509">
    <property type="term" value="F:calcium ion binding"/>
    <property type="evidence" value="ECO:0007669"/>
    <property type="project" value="InterPro"/>
</dbReference>
<name>A0A2P7S9U9_9HYPH</name>
<accession>A0A2P7S9U9</accession>
<keyword evidence="3" id="KW-1185">Reference proteome</keyword>
<evidence type="ECO:0000313" key="3">
    <source>
        <dbReference type="Proteomes" id="UP000241229"/>
    </source>
</evidence>
<dbReference type="AlphaFoldDB" id="A0A2P7S9U9"/>
<protein>
    <recommendedName>
        <fullName evidence="4">Calcium-binding protein</fullName>
    </recommendedName>
</protein>
<evidence type="ECO:0000256" key="1">
    <source>
        <dbReference type="SAM" id="MobiDB-lite"/>
    </source>
</evidence>
<evidence type="ECO:0000313" key="2">
    <source>
        <dbReference type="EMBL" id="PSJ59085.1"/>
    </source>
</evidence>
<dbReference type="InterPro" id="IPR011049">
    <property type="entry name" value="Serralysin-like_metalloprot_C"/>
</dbReference>
<dbReference type="SUPFAM" id="SSF51120">
    <property type="entry name" value="beta-Roll"/>
    <property type="match status" value="1"/>
</dbReference>
<feature type="region of interest" description="Disordered" evidence="1">
    <location>
        <begin position="55"/>
        <end position="75"/>
    </location>
</feature>
<sequence length="363" mass="36457">MVDEVAGGGTADRVASNIDWVLAAGQEIEVLTTTKSTGTSSIDLRGNALAQRIVGNDGNNRLHDGGTGPGASDSQPDTLIGRDGNDTYIVYNSNAVVVERAAEGTDRVAAGVDYQLGNGVHVESLVTTSQTATDAIDLTGNKFAQTIIGNDGDNVLNDGGAGAADVMRGRDGDDTYFVYNSGDTIIEAGGEGQDTVATFVDFVLAAGVEVEVMKTTNSKGFAGVDLTGNEFAQEIFGNAGANRLDGKGGSDTLTGSAGPDTYVFSSALGAGNVDTIVGYNVASDTIELASAIFTVLGAGPLAAEAFVANAAGAATAAAHRIIYDTDSGALLYDADGNAGGSSAVQFASLAPGLSLTSADFVVA</sequence>
<dbReference type="Gene3D" id="2.150.10.10">
    <property type="entry name" value="Serralysin-like metalloprotease, C-terminal"/>
    <property type="match status" value="2"/>
</dbReference>
<gene>
    <name evidence="2" type="ORF">C7I84_13755</name>
</gene>
<dbReference type="Pfam" id="PF00353">
    <property type="entry name" value="HemolysinCabind"/>
    <property type="match status" value="3"/>
</dbReference>
<organism evidence="2 3">
    <name type="scientific">Kumtagia ephedrae</name>
    <dbReference type="NCBI Taxonomy" id="2116701"/>
    <lineage>
        <taxon>Bacteria</taxon>
        <taxon>Pseudomonadati</taxon>
        <taxon>Pseudomonadota</taxon>
        <taxon>Alphaproteobacteria</taxon>
        <taxon>Hyphomicrobiales</taxon>
        <taxon>Phyllobacteriaceae</taxon>
        <taxon>Kumtagia</taxon>
    </lineage>
</organism>
<dbReference type="EMBL" id="PXYK01000012">
    <property type="protein sequence ID" value="PSJ59085.1"/>
    <property type="molecule type" value="Genomic_DNA"/>
</dbReference>
<reference evidence="2 3" key="1">
    <citation type="submission" date="2018-03" db="EMBL/GenBank/DDBJ databases">
        <title>The draft genome of Mesorhizobium sp. 6GN-30.</title>
        <authorList>
            <person name="Liu L."/>
            <person name="Li L."/>
            <person name="Wang T."/>
            <person name="Zhang X."/>
            <person name="Liang L."/>
        </authorList>
    </citation>
    <scope>NUCLEOTIDE SEQUENCE [LARGE SCALE GENOMIC DNA]</scope>
    <source>
        <strain evidence="2 3">6GN30</strain>
    </source>
</reference>